<evidence type="ECO:0000256" key="2">
    <source>
        <dbReference type="SAM" id="SignalP"/>
    </source>
</evidence>
<dbReference type="CDD" id="cd07012">
    <property type="entry name" value="PBP2_Bug_TTT"/>
    <property type="match status" value="1"/>
</dbReference>
<dbReference type="HOGENOM" id="CLU_045683_1_2_12"/>
<accession>F0RZK7</accession>
<keyword evidence="4" id="KW-1185">Reference proteome</keyword>
<proteinExistence type="inferred from homology"/>
<dbReference type="PANTHER" id="PTHR42928">
    <property type="entry name" value="TRICARBOXYLATE-BINDING PROTEIN"/>
    <property type="match status" value="1"/>
</dbReference>
<evidence type="ECO:0000313" key="4">
    <source>
        <dbReference type="Proteomes" id="UP000008466"/>
    </source>
</evidence>
<dbReference type="RefSeq" id="WP_013608601.1">
    <property type="nucleotide sequence ID" value="NC_015152.1"/>
</dbReference>
<gene>
    <name evidence="3" type="ordered locus">SpiBuddy_2951</name>
</gene>
<dbReference type="InterPro" id="IPR042100">
    <property type="entry name" value="Bug_dom1"/>
</dbReference>
<feature type="signal peptide" evidence="2">
    <location>
        <begin position="1"/>
        <end position="20"/>
    </location>
</feature>
<dbReference type="STRING" id="158189.SpiBuddy_2951"/>
<evidence type="ECO:0000256" key="1">
    <source>
        <dbReference type="ARBA" id="ARBA00006987"/>
    </source>
</evidence>
<dbReference type="EMBL" id="CP002541">
    <property type="protein sequence ID" value="ADY14758.1"/>
    <property type="molecule type" value="Genomic_DNA"/>
</dbReference>
<dbReference type="eggNOG" id="COG3181">
    <property type="taxonomic scope" value="Bacteria"/>
</dbReference>
<feature type="chain" id="PRO_5003256554" description="Tripartite tricarboxylate transporter substrate binding protein" evidence="2">
    <location>
        <begin position="21"/>
        <end position="336"/>
    </location>
</feature>
<evidence type="ECO:0000313" key="3">
    <source>
        <dbReference type="EMBL" id="ADY14758.1"/>
    </source>
</evidence>
<dbReference type="Gene3D" id="3.40.190.10">
    <property type="entry name" value="Periplasmic binding protein-like II"/>
    <property type="match status" value="1"/>
</dbReference>
<dbReference type="AlphaFoldDB" id="F0RZK7"/>
<keyword evidence="2" id="KW-0732">Signal</keyword>
<sequence>MRKTLAVCIVLLLAVGFCFAQGTAEESYPTKAINLTVPYGAGGTTDLTARALANAMGQKLGTTINVVNTPGAGGSAGSLNVQNAKVDGYTMLANGMLAFTTMPINGYTEKTYREWDIWIATFAPNAIIVPKNSPYNTIEQLIAAIKANPGKITAGTAGIGSGGHFGAEVIKAIAGAPYKHITYAGGGPALTATLSGEVDFCPQLLAEYKDLIISGDVKCLATLSDTDIELAPGVIVKSILHSFPEAKKFVPMGEVTGILMPNGLSEDKLAKLDDAFAYAVKDKAFLDFAAMKSFSVIPMGRADSQKYLDGFASKASYLMYDAGAVGIDPAKFGLTR</sequence>
<dbReference type="Gene3D" id="3.40.190.150">
    <property type="entry name" value="Bordetella uptake gene, domain 1"/>
    <property type="match status" value="1"/>
</dbReference>
<dbReference type="PANTHER" id="PTHR42928:SF5">
    <property type="entry name" value="BLR1237 PROTEIN"/>
    <property type="match status" value="1"/>
</dbReference>
<organism evidence="3 4">
    <name type="scientific">Sphaerochaeta globosa (strain ATCC BAA-1886 / DSM 22777 / Buddy)</name>
    <name type="common">Spirochaeta sp. (strain Buddy)</name>
    <dbReference type="NCBI Taxonomy" id="158189"/>
    <lineage>
        <taxon>Bacteria</taxon>
        <taxon>Pseudomonadati</taxon>
        <taxon>Spirochaetota</taxon>
        <taxon>Spirochaetia</taxon>
        <taxon>Spirochaetales</taxon>
        <taxon>Sphaerochaetaceae</taxon>
        <taxon>Sphaerochaeta</taxon>
    </lineage>
</organism>
<dbReference type="SUPFAM" id="SSF53850">
    <property type="entry name" value="Periplasmic binding protein-like II"/>
    <property type="match status" value="1"/>
</dbReference>
<comment type="similarity">
    <text evidence="1">Belongs to the UPF0065 (bug) family.</text>
</comment>
<evidence type="ECO:0008006" key="5">
    <source>
        <dbReference type="Google" id="ProtNLM"/>
    </source>
</evidence>
<dbReference type="KEGG" id="sbu:SpiBuddy_2951"/>
<name>F0RZK7_SPHGB</name>
<reference evidence="4" key="1">
    <citation type="submission" date="2011-02" db="EMBL/GenBank/DDBJ databases">
        <title>Complete sequence of Spirochaeta sp. Buddy.</title>
        <authorList>
            <person name="Lucas S."/>
            <person name="Copeland A."/>
            <person name="Lapidus A."/>
            <person name="Cheng J.-F."/>
            <person name="Goodwin L."/>
            <person name="Pitluck S."/>
            <person name="Zeytun A."/>
            <person name="Detter J.C."/>
            <person name="Han C."/>
            <person name="Tapia R."/>
            <person name="Land M."/>
            <person name="Hauser L."/>
            <person name="Kyrpides N."/>
            <person name="Ivanova N."/>
            <person name="Mikhailova N."/>
            <person name="Pagani I."/>
            <person name="Ritalahti K.M."/>
            <person name="Loeffler F.E."/>
            <person name="Woyke T."/>
        </authorList>
    </citation>
    <scope>NUCLEOTIDE SEQUENCE [LARGE SCALE GENOMIC DNA]</scope>
    <source>
        <strain evidence="4">ATCC BAA-1886 / DSM 22777 / Buddy</strain>
    </source>
</reference>
<protein>
    <recommendedName>
        <fullName evidence="5">Tripartite tricarboxylate transporter substrate binding protein</fullName>
    </recommendedName>
</protein>
<dbReference type="PIRSF" id="PIRSF017082">
    <property type="entry name" value="YflP"/>
    <property type="match status" value="1"/>
</dbReference>
<dbReference type="InterPro" id="IPR005064">
    <property type="entry name" value="BUG"/>
</dbReference>
<dbReference type="Proteomes" id="UP000008466">
    <property type="component" value="Chromosome"/>
</dbReference>
<dbReference type="Pfam" id="PF03401">
    <property type="entry name" value="TctC"/>
    <property type="match status" value="1"/>
</dbReference>
<dbReference type="OrthoDB" id="8880247at2"/>